<feature type="active site" description="Charge relay system" evidence="5">
    <location>
        <position position="229"/>
    </location>
</feature>
<feature type="active site" description="Charge relay system" evidence="5">
    <location>
        <position position="403"/>
    </location>
</feature>
<keyword evidence="2 5" id="KW-0645">Protease</keyword>
<dbReference type="InterPro" id="IPR036852">
    <property type="entry name" value="Peptidase_S8/S53_dom_sf"/>
</dbReference>
<dbReference type="InterPro" id="IPR023827">
    <property type="entry name" value="Peptidase_S8_Asp-AS"/>
</dbReference>
<feature type="signal peptide" evidence="7">
    <location>
        <begin position="1"/>
        <end position="20"/>
    </location>
</feature>
<dbReference type="InterPro" id="IPR015500">
    <property type="entry name" value="Peptidase_S8_subtilisin-rel"/>
</dbReference>
<evidence type="ECO:0000256" key="1">
    <source>
        <dbReference type="ARBA" id="ARBA00011073"/>
    </source>
</evidence>
<dbReference type="RefSeq" id="WP_382378962.1">
    <property type="nucleotide sequence ID" value="NZ_JBHRZI010000036.1"/>
</dbReference>
<dbReference type="PANTHER" id="PTHR43806">
    <property type="entry name" value="PEPTIDASE S8"/>
    <property type="match status" value="1"/>
</dbReference>
<dbReference type="InterPro" id="IPR000209">
    <property type="entry name" value="Peptidase_S8/S53_dom"/>
</dbReference>
<accession>A0ABV8C6L4</accession>
<dbReference type="PRINTS" id="PR00723">
    <property type="entry name" value="SUBTILISIN"/>
</dbReference>
<evidence type="ECO:0000256" key="6">
    <source>
        <dbReference type="RuleBase" id="RU003355"/>
    </source>
</evidence>
<sequence>MRRLRTLAAGFGLIMSLAAAAPAGEVPPSEQDRSVTLVTGDQVLERKIPGGSSVYVPQPGNGRDGIRFVQYGISGHHYVIPSDAAPLVAAGKLDEQLFDVPELLAQGEELRLVVQHGDKTALPHSQRLASLPATAVQVPKARTADLWPKLTGADVTKVWLDRKVQVSLHESMPQIGMPAAWSAGYTGRGVPVAVLDTGVDVNHPDLAGAVVAERDFTGSTSGTADRYGHGTHVSSIIRGTGTASDGRFRGGAPATSLLSGKVLDDWGSGYVSWVVAGMEWAAENGARVVNLSLGTSVPSAGDDLMSVAVDRLTKQTGALFVVAAGNNPAVLGSPAAAREALTVGAVTKQDVVAGFSARGPRSFDSLLKPDITAPGVDITAARAKDTEMGAPVDDRYTTASGTSMAAPHVAAAAAVLAGSHPGWRAPELKAALMSTAKALPGETVYAQGAGRVDVARLVRQHTYARPGAVSFGPVHDQDQQQVVTVHNTGTAPVTLKLALDVRDPSGNPAPAGMFGTDTDQVTVPATGSAQVTVRARTQASAPPGNYGGWLVGSSVDDVVRVPVALTKEAVPHHVIDLVTLDSTGKRVTGYPICVSLDTGERCQFIQREDGRLSARVPAGRHLLATNVFEPGSKPDTWQVSAVVRFVSVGRDSTFALDARTARPSQVTVDRTGSTDLGGMITLACDTPAGKAMFSASAPRLTDLRVAPAKDEIDAKCRSTFGTVLVSEKDTYHLVFPSVGDVPAPEWAVHDDQLAAVETRNAVQGTAKQHAVKTISPISDGWFVVPWTSLTVPLPSTRTEHRSPGPWTWYTYFNTYNSDGEMFLSQQIANTTYPTAGPRTERWNAAVFGPSLAPVDSTAYRYGDTVLFQIPLYGDQSPDHSGYLPGMTGTVSLFRDHELIGPGSIPFGNVSAWAQIPAEPGRYRLVVEAEQSSLPLSSRINAEWTFHSGHVDDSTQIPLPLQVIRFAPPVDDRNTAPVGQEFRVPVSVQRLAGAPPSVVMGISVFASYDEGTTWFPVQLVPSATGWDAVLHHPPGARTVSLRATATDAEDNSVQQTVLRAYELR</sequence>
<organism evidence="9 10">
    <name type="scientific">Lentzea rhizosphaerae</name>
    <dbReference type="NCBI Taxonomy" id="2041025"/>
    <lineage>
        <taxon>Bacteria</taxon>
        <taxon>Bacillati</taxon>
        <taxon>Actinomycetota</taxon>
        <taxon>Actinomycetes</taxon>
        <taxon>Pseudonocardiales</taxon>
        <taxon>Pseudonocardiaceae</taxon>
        <taxon>Lentzea</taxon>
    </lineage>
</organism>
<keyword evidence="3 5" id="KW-0378">Hydrolase</keyword>
<proteinExistence type="inferred from homology"/>
<dbReference type="Pfam" id="PF00082">
    <property type="entry name" value="Peptidase_S8"/>
    <property type="match status" value="1"/>
</dbReference>
<evidence type="ECO:0000256" key="3">
    <source>
        <dbReference type="ARBA" id="ARBA00022801"/>
    </source>
</evidence>
<comment type="similarity">
    <text evidence="1 5 6">Belongs to the peptidase S8 family.</text>
</comment>
<evidence type="ECO:0000256" key="7">
    <source>
        <dbReference type="SAM" id="SignalP"/>
    </source>
</evidence>
<dbReference type="Gene3D" id="2.60.40.10">
    <property type="entry name" value="Immunoglobulins"/>
    <property type="match status" value="1"/>
</dbReference>
<name>A0ABV8C6L4_9PSEU</name>
<dbReference type="EMBL" id="JBHRZI010000036">
    <property type="protein sequence ID" value="MFC3897479.1"/>
    <property type="molecule type" value="Genomic_DNA"/>
</dbReference>
<dbReference type="Gene3D" id="3.40.50.200">
    <property type="entry name" value="Peptidase S8/S53 domain"/>
    <property type="match status" value="1"/>
</dbReference>
<evidence type="ECO:0000313" key="9">
    <source>
        <dbReference type="EMBL" id="MFC3897479.1"/>
    </source>
</evidence>
<reference evidence="10" key="1">
    <citation type="journal article" date="2019" name="Int. J. Syst. Evol. Microbiol.">
        <title>The Global Catalogue of Microorganisms (GCM) 10K type strain sequencing project: providing services to taxonomists for standard genome sequencing and annotation.</title>
        <authorList>
            <consortium name="The Broad Institute Genomics Platform"/>
            <consortium name="The Broad Institute Genome Sequencing Center for Infectious Disease"/>
            <person name="Wu L."/>
            <person name="Ma J."/>
        </authorList>
    </citation>
    <scope>NUCLEOTIDE SEQUENCE [LARGE SCALE GENOMIC DNA]</scope>
    <source>
        <strain evidence="10">CGMCC 4.7405</strain>
    </source>
</reference>
<feature type="chain" id="PRO_5046084672" evidence="7">
    <location>
        <begin position="21"/>
        <end position="1063"/>
    </location>
</feature>
<dbReference type="InterPro" id="IPR013783">
    <property type="entry name" value="Ig-like_fold"/>
</dbReference>
<dbReference type="PROSITE" id="PS00136">
    <property type="entry name" value="SUBTILASE_ASP"/>
    <property type="match status" value="1"/>
</dbReference>
<feature type="domain" description="Peptidase S8/S53" evidence="8">
    <location>
        <begin position="187"/>
        <end position="450"/>
    </location>
</feature>
<evidence type="ECO:0000259" key="8">
    <source>
        <dbReference type="Pfam" id="PF00082"/>
    </source>
</evidence>
<protein>
    <submittedName>
        <fullName evidence="9">S8 family serine peptidase</fullName>
    </submittedName>
</protein>
<evidence type="ECO:0000256" key="2">
    <source>
        <dbReference type="ARBA" id="ARBA00022670"/>
    </source>
</evidence>
<keyword evidence="7" id="KW-0732">Signal</keyword>
<evidence type="ECO:0000313" key="10">
    <source>
        <dbReference type="Proteomes" id="UP001595690"/>
    </source>
</evidence>
<feature type="active site" description="Charge relay system" evidence="5">
    <location>
        <position position="196"/>
    </location>
</feature>
<dbReference type="Proteomes" id="UP001595690">
    <property type="component" value="Unassembled WGS sequence"/>
</dbReference>
<keyword evidence="10" id="KW-1185">Reference proteome</keyword>
<dbReference type="InterPro" id="IPR023828">
    <property type="entry name" value="Peptidase_S8_Ser-AS"/>
</dbReference>
<evidence type="ECO:0000256" key="5">
    <source>
        <dbReference type="PROSITE-ProRule" id="PRU01240"/>
    </source>
</evidence>
<dbReference type="SUPFAM" id="SSF52743">
    <property type="entry name" value="Subtilisin-like"/>
    <property type="match status" value="1"/>
</dbReference>
<dbReference type="PROSITE" id="PS00138">
    <property type="entry name" value="SUBTILASE_SER"/>
    <property type="match status" value="1"/>
</dbReference>
<dbReference type="InterPro" id="IPR050131">
    <property type="entry name" value="Peptidase_S8_subtilisin-like"/>
</dbReference>
<keyword evidence="4 5" id="KW-0720">Serine protease</keyword>
<dbReference type="PROSITE" id="PS51892">
    <property type="entry name" value="SUBTILASE"/>
    <property type="match status" value="1"/>
</dbReference>
<comment type="caution">
    <text evidence="9">The sequence shown here is derived from an EMBL/GenBank/DDBJ whole genome shotgun (WGS) entry which is preliminary data.</text>
</comment>
<gene>
    <name evidence="9" type="ORF">ACFOWZ_38900</name>
</gene>
<dbReference type="PANTHER" id="PTHR43806:SF65">
    <property type="entry name" value="SERINE PROTEASE APRX"/>
    <property type="match status" value="1"/>
</dbReference>
<evidence type="ECO:0000256" key="4">
    <source>
        <dbReference type="ARBA" id="ARBA00022825"/>
    </source>
</evidence>